<evidence type="ECO:0000313" key="3">
    <source>
        <dbReference type="Proteomes" id="UP001595693"/>
    </source>
</evidence>
<dbReference type="InterPro" id="IPR013766">
    <property type="entry name" value="Thioredoxin_domain"/>
</dbReference>
<dbReference type="EC" id="1.11.1.24" evidence="2"/>
<dbReference type="SUPFAM" id="SSF52833">
    <property type="entry name" value="Thioredoxin-like"/>
    <property type="match status" value="1"/>
</dbReference>
<keyword evidence="2" id="KW-0575">Peroxidase</keyword>
<reference evidence="3" key="1">
    <citation type="journal article" date="2019" name="Int. J. Syst. Evol. Microbiol.">
        <title>The Global Catalogue of Microorganisms (GCM) 10K type strain sequencing project: providing services to taxonomists for standard genome sequencing and annotation.</title>
        <authorList>
            <consortium name="The Broad Institute Genomics Platform"/>
            <consortium name="The Broad Institute Genome Sequencing Center for Infectious Disease"/>
            <person name="Wu L."/>
            <person name="Ma J."/>
        </authorList>
    </citation>
    <scope>NUCLEOTIDE SEQUENCE [LARGE SCALE GENOMIC DNA]</scope>
    <source>
        <strain evidence="3">CCUG 2113</strain>
    </source>
</reference>
<dbReference type="CDD" id="cd02966">
    <property type="entry name" value="TlpA_like_family"/>
    <property type="match status" value="1"/>
</dbReference>
<dbReference type="Proteomes" id="UP001595693">
    <property type="component" value="Unassembled WGS sequence"/>
</dbReference>
<feature type="domain" description="Thioredoxin" evidence="1">
    <location>
        <begin position="61"/>
        <end position="196"/>
    </location>
</feature>
<gene>
    <name evidence="2" type="ORF">ACFOW3_11920</name>
</gene>
<dbReference type="InterPro" id="IPR000866">
    <property type="entry name" value="AhpC/TSA"/>
</dbReference>
<dbReference type="Gene3D" id="3.40.30.10">
    <property type="entry name" value="Glutaredoxin"/>
    <property type="match status" value="1"/>
</dbReference>
<dbReference type="EMBL" id="JBHSAJ010000029">
    <property type="protein sequence ID" value="MFC3935330.1"/>
    <property type="molecule type" value="Genomic_DNA"/>
</dbReference>
<proteinExistence type="predicted"/>
<sequence length="207" mass="22965">MGSRHAPSDAAAAFRFAQVLTPFWQAQITMDKRAFLHACTATTLAAAVHPLVHAQAPAATAGVAAPGPRHTLLGTNSEGKPVALTDFAGKVCLVSFFTAGCALCTNELRLMREFYTNNRQRDFVLLGVNMDEKNADFMQYIELLKVSVPAEQRFPIAWRNAVGHQDSFGTITRRPTHYVLNRQHQQVLRREGNFLPTDWDDLWASIA</sequence>
<accession>A0ABV8DAE3</accession>
<organism evidence="2 3">
    <name type="scientific">Acidovorax facilis</name>
    <dbReference type="NCBI Taxonomy" id="12917"/>
    <lineage>
        <taxon>Bacteria</taxon>
        <taxon>Pseudomonadati</taxon>
        <taxon>Pseudomonadota</taxon>
        <taxon>Betaproteobacteria</taxon>
        <taxon>Burkholderiales</taxon>
        <taxon>Comamonadaceae</taxon>
        <taxon>Acidovorax</taxon>
    </lineage>
</organism>
<dbReference type="PROSITE" id="PS51318">
    <property type="entry name" value="TAT"/>
    <property type="match status" value="1"/>
</dbReference>
<dbReference type="InterPro" id="IPR006311">
    <property type="entry name" value="TAT_signal"/>
</dbReference>
<evidence type="ECO:0000259" key="1">
    <source>
        <dbReference type="PROSITE" id="PS51352"/>
    </source>
</evidence>
<name>A0ABV8DAE3_9BURK</name>
<dbReference type="GO" id="GO:0140824">
    <property type="term" value="F:thioredoxin-dependent peroxiredoxin activity"/>
    <property type="evidence" value="ECO:0007669"/>
    <property type="project" value="UniProtKB-EC"/>
</dbReference>
<protein>
    <submittedName>
        <fullName evidence="2">Peroxiredoxin family protein</fullName>
        <ecNumber evidence="2">1.11.1.24</ecNumber>
    </submittedName>
</protein>
<dbReference type="RefSeq" id="WP_162239790.1">
    <property type="nucleotide sequence ID" value="NZ_JAMXAX010000066.1"/>
</dbReference>
<keyword evidence="3" id="KW-1185">Reference proteome</keyword>
<evidence type="ECO:0000313" key="2">
    <source>
        <dbReference type="EMBL" id="MFC3935330.1"/>
    </source>
</evidence>
<comment type="caution">
    <text evidence="2">The sequence shown here is derived from an EMBL/GenBank/DDBJ whole genome shotgun (WGS) entry which is preliminary data.</text>
</comment>
<dbReference type="Pfam" id="PF00578">
    <property type="entry name" value="AhpC-TSA"/>
    <property type="match status" value="1"/>
</dbReference>
<keyword evidence="2" id="KW-0560">Oxidoreductase</keyword>
<dbReference type="PROSITE" id="PS51352">
    <property type="entry name" value="THIOREDOXIN_2"/>
    <property type="match status" value="1"/>
</dbReference>
<dbReference type="InterPro" id="IPR036249">
    <property type="entry name" value="Thioredoxin-like_sf"/>
</dbReference>